<dbReference type="RefSeq" id="WP_171688883.1">
    <property type="nucleotide sequence ID" value="NZ_WHOC01000032.1"/>
</dbReference>
<keyword evidence="4" id="KW-1185">Reference proteome</keyword>
<dbReference type="Pfam" id="PF13279">
    <property type="entry name" value="4HBT_2"/>
    <property type="match status" value="1"/>
</dbReference>
<dbReference type="Proteomes" id="UP000658690">
    <property type="component" value="Unassembled WGS sequence"/>
</dbReference>
<comment type="caution">
    <text evidence="3">The sequence shown here is derived from an EMBL/GenBank/DDBJ whole genome shotgun (WGS) entry which is preliminary data.</text>
</comment>
<proteinExistence type="inferred from homology"/>
<dbReference type="InterPro" id="IPR050563">
    <property type="entry name" value="4-hydroxybenzoyl-CoA_TE"/>
</dbReference>
<dbReference type="EMBL" id="WHOC01000032">
    <property type="protein sequence ID" value="NOU85565.1"/>
    <property type="molecule type" value="Genomic_DNA"/>
</dbReference>
<comment type="similarity">
    <text evidence="1">Belongs to the 4-hydroxybenzoyl-CoA thioesterase family.</text>
</comment>
<reference evidence="3 4" key="1">
    <citation type="submission" date="2019-10" db="EMBL/GenBank/DDBJ databases">
        <title>Description of Paenibacillus choica sp. nov.</title>
        <authorList>
            <person name="Carlier A."/>
            <person name="Qi S."/>
        </authorList>
    </citation>
    <scope>NUCLEOTIDE SEQUENCE [LARGE SCALE GENOMIC DNA]</scope>
    <source>
        <strain evidence="3 4">LMG 31460</strain>
    </source>
</reference>
<gene>
    <name evidence="3" type="ORF">GC102_07205</name>
</gene>
<evidence type="ECO:0008006" key="5">
    <source>
        <dbReference type="Google" id="ProtNLM"/>
    </source>
</evidence>
<evidence type="ECO:0000313" key="4">
    <source>
        <dbReference type="Proteomes" id="UP000658690"/>
    </source>
</evidence>
<dbReference type="PANTHER" id="PTHR31793">
    <property type="entry name" value="4-HYDROXYBENZOYL-COA THIOESTERASE FAMILY MEMBER"/>
    <property type="match status" value="1"/>
</dbReference>
<dbReference type="PANTHER" id="PTHR31793:SF27">
    <property type="entry name" value="NOVEL THIOESTERASE SUPERFAMILY DOMAIN AND SAPOSIN A-TYPE DOMAIN CONTAINING PROTEIN (0610012H03RIK)"/>
    <property type="match status" value="1"/>
</dbReference>
<dbReference type="PIRSF" id="PIRSF003230">
    <property type="entry name" value="YbgC"/>
    <property type="match status" value="1"/>
</dbReference>
<evidence type="ECO:0000313" key="3">
    <source>
        <dbReference type="EMBL" id="NOU85565.1"/>
    </source>
</evidence>
<accession>A0ABX1Z0Z6</accession>
<evidence type="ECO:0000256" key="2">
    <source>
        <dbReference type="ARBA" id="ARBA00022801"/>
    </source>
</evidence>
<dbReference type="CDD" id="cd00586">
    <property type="entry name" value="4HBT"/>
    <property type="match status" value="1"/>
</dbReference>
<dbReference type="InterPro" id="IPR029069">
    <property type="entry name" value="HotDog_dom_sf"/>
</dbReference>
<keyword evidence="2" id="KW-0378">Hydrolase</keyword>
<sequence>MNNFELEGFRFYTPTKVRFCETDANGHLSHLSSVIYMEQARCEYMNGLGLFFANSDGNLADKTFFLVNQSVEYKSQAHFNDNLDIYMKVSRIGTSSIETQYAIVKRENKQLVSFATSTGVYVDVHTQKGTPLPEDLASRIEQFEASFLGQQQKSSIHSINY</sequence>
<dbReference type="InterPro" id="IPR006684">
    <property type="entry name" value="YbgC/YbaW"/>
</dbReference>
<protein>
    <recommendedName>
        <fullName evidence="5">Acyl-CoA thioester hydrolase</fullName>
    </recommendedName>
</protein>
<evidence type="ECO:0000256" key="1">
    <source>
        <dbReference type="ARBA" id="ARBA00005953"/>
    </source>
</evidence>
<dbReference type="SUPFAM" id="SSF54637">
    <property type="entry name" value="Thioesterase/thiol ester dehydrase-isomerase"/>
    <property type="match status" value="1"/>
</dbReference>
<name>A0ABX1Z0Z6_9BACL</name>
<dbReference type="Gene3D" id="3.10.129.10">
    <property type="entry name" value="Hotdog Thioesterase"/>
    <property type="match status" value="1"/>
</dbReference>
<organism evidence="3 4">
    <name type="scientific">Paenibacillus germinis</name>
    <dbReference type="NCBI Taxonomy" id="2654979"/>
    <lineage>
        <taxon>Bacteria</taxon>
        <taxon>Bacillati</taxon>
        <taxon>Bacillota</taxon>
        <taxon>Bacilli</taxon>
        <taxon>Bacillales</taxon>
        <taxon>Paenibacillaceae</taxon>
        <taxon>Paenibacillus</taxon>
    </lineage>
</organism>